<dbReference type="HOGENOM" id="CLU_1272220_0_0_1"/>
<evidence type="ECO:0000313" key="2">
    <source>
        <dbReference type="Proteomes" id="UP000001861"/>
    </source>
</evidence>
<dbReference type="Proteomes" id="UP000001861">
    <property type="component" value="Unassembled WGS sequence"/>
</dbReference>
<keyword evidence="2" id="KW-1185">Reference proteome</keyword>
<dbReference type="KEGG" id="cci:CC1G_02091"/>
<dbReference type="GeneID" id="6010869"/>
<evidence type="ECO:0000313" key="1">
    <source>
        <dbReference type="EMBL" id="EAU87332.2"/>
    </source>
</evidence>
<accession>A8NK55</accession>
<dbReference type="VEuPathDB" id="FungiDB:CC1G_02091"/>
<dbReference type="AlphaFoldDB" id="A8NK55"/>
<name>A8NK55_COPC7</name>
<dbReference type="InParanoid" id="A8NK55"/>
<dbReference type="EMBL" id="AACS02000010">
    <property type="protein sequence ID" value="EAU87332.2"/>
    <property type="molecule type" value="Genomic_DNA"/>
</dbReference>
<reference evidence="1 2" key="1">
    <citation type="journal article" date="2010" name="Proc. Natl. Acad. Sci. U.S.A.">
        <title>Insights into evolution of multicellular fungi from the assembled chromosomes of the mushroom Coprinopsis cinerea (Coprinus cinereus).</title>
        <authorList>
            <person name="Stajich J.E."/>
            <person name="Wilke S.K."/>
            <person name="Ahren D."/>
            <person name="Au C.H."/>
            <person name="Birren B.W."/>
            <person name="Borodovsky M."/>
            <person name="Burns C."/>
            <person name="Canback B."/>
            <person name="Casselton L.A."/>
            <person name="Cheng C.K."/>
            <person name="Deng J."/>
            <person name="Dietrich F.S."/>
            <person name="Fargo D.C."/>
            <person name="Farman M.L."/>
            <person name="Gathman A.C."/>
            <person name="Goldberg J."/>
            <person name="Guigo R."/>
            <person name="Hoegger P.J."/>
            <person name="Hooker J.B."/>
            <person name="Huggins A."/>
            <person name="James T.Y."/>
            <person name="Kamada T."/>
            <person name="Kilaru S."/>
            <person name="Kodira C."/>
            <person name="Kues U."/>
            <person name="Kupfer D."/>
            <person name="Kwan H.S."/>
            <person name="Lomsadze A."/>
            <person name="Li W."/>
            <person name="Lilly W.W."/>
            <person name="Ma L.J."/>
            <person name="Mackey A.J."/>
            <person name="Manning G."/>
            <person name="Martin F."/>
            <person name="Muraguchi H."/>
            <person name="Natvig D.O."/>
            <person name="Palmerini H."/>
            <person name="Ramesh M.A."/>
            <person name="Rehmeyer C.J."/>
            <person name="Roe B.A."/>
            <person name="Shenoy N."/>
            <person name="Stanke M."/>
            <person name="Ter-Hovhannisyan V."/>
            <person name="Tunlid A."/>
            <person name="Velagapudi R."/>
            <person name="Vision T.J."/>
            <person name="Zeng Q."/>
            <person name="Zolan M.E."/>
            <person name="Pukkila P.J."/>
        </authorList>
    </citation>
    <scope>NUCLEOTIDE SEQUENCE [LARGE SCALE GENOMIC DNA]</scope>
    <source>
        <strain evidence="2">Okayama-7 / 130 / ATCC MYA-4618 / FGSC 9003</strain>
    </source>
</reference>
<proteinExistence type="predicted"/>
<comment type="caution">
    <text evidence="1">The sequence shown here is derived from an EMBL/GenBank/DDBJ whole genome shotgun (WGS) entry which is preliminary data.</text>
</comment>
<protein>
    <submittedName>
        <fullName evidence="1">Uncharacterized protein</fullName>
    </submittedName>
</protein>
<sequence length="217" mass="24039">MNYYPTSGYTAFCPSAPEARVPIIPDYPQHGYGREAEWGRNQVYPRDYANSSAGANQSSIVPFIPPEYTPEERGQGLHGASRYPHFYPQESYSPYSQTREPPVYVLRNFVASDLRTDTSELEFHHIHGPTTSPRPTMIRCLTPGVPGMRHPLCAQTVAHLQDISTFGDASIGLGRRIAQRRAVEGKRRGATRSARPARLGLDGLRPAAAGITTGEWE</sequence>
<gene>
    <name evidence="1" type="ORF">CC1G_02091</name>
</gene>
<organism evidence="1 2">
    <name type="scientific">Coprinopsis cinerea (strain Okayama-7 / 130 / ATCC MYA-4618 / FGSC 9003)</name>
    <name type="common">Inky cap fungus</name>
    <name type="synonym">Hormographiella aspergillata</name>
    <dbReference type="NCBI Taxonomy" id="240176"/>
    <lineage>
        <taxon>Eukaryota</taxon>
        <taxon>Fungi</taxon>
        <taxon>Dikarya</taxon>
        <taxon>Basidiomycota</taxon>
        <taxon>Agaricomycotina</taxon>
        <taxon>Agaricomycetes</taxon>
        <taxon>Agaricomycetidae</taxon>
        <taxon>Agaricales</taxon>
        <taxon>Agaricineae</taxon>
        <taxon>Psathyrellaceae</taxon>
        <taxon>Coprinopsis</taxon>
    </lineage>
</organism>
<dbReference type="RefSeq" id="XP_001834355.2">
    <property type="nucleotide sequence ID" value="XM_001834303.2"/>
</dbReference>